<evidence type="ECO:0000259" key="4">
    <source>
        <dbReference type="PROSITE" id="PS51468"/>
    </source>
</evidence>
<dbReference type="PROSITE" id="PS51468">
    <property type="entry name" value="VIT"/>
    <property type="match status" value="1"/>
</dbReference>
<dbReference type="InterPro" id="IPR050934">
    <property type="entry name" value="ITIH"/>
</dbReference>
<dbReference type="Pfam" id="PF00092">
    <property type="entry name" value="VWA"/>
    <property type="match status" value="1"/>
</dbReference>
<dbReference type="AlphaFoldDB" id="A0AA38IEF3"/>
<dbReference type="PANTHER" id="PTHR10338">
    <property type="entry name" value="INTER-ALPHA-TRYPSIN INHIBITOR HEAVY CHAIN FAMILY MEMBER"/>
    <property type="match status" value="1"/>
</dbReference>
<keyword evidence="1" id="KW-0732">Signal</keyword>
<dbReference type="SMART" id="SM00609">
    <property type="entry name" value="VIT"/>
    <property type="match status" value="1"/>
</dbReference>
<keyword evidence="2" id="KW-1015">Disulfide bond</keyword>
<evidence type="ECO:0000313" key="5">
    <source>
        <dbReference type="EMBL" id="KAJ3655082.1"/>
    </source>
</evidence>
<proteinExistence type="predicted"/>
<evidence type="ECO:0008006" key="7">
    <source>
        <dbReference type="Google" id="ProtNLM"/>
    </source>
</evidence>
<dbReference type="Pfam" id="PF08487">
    <property type="entry name" value="VIT"/>
    <property type="match status" value="1"/>
</dbReference>
<evidence type="ECO:0000256" key="2">
    <source>
        <dbReference type="ARBA" id="ARBA00023157"/>
    </source>
</evidence>
<evidence type="ECO:0000313" key="6">
    <source>
        <dbReference type="Proteomes" id="UP001168821"/>
    </source>
</evidence>
<dbReference type="Gene3D" id="3.40.50.410">
    <property type="entry name" value="von Willebrand factor, type A domain"/>
    <property type="match status" value="1"/>
</dbReference>
<protein>
    <recommendedName>
        <fullName evidence="7">Inter-alpha-trypsin inhibitor heavy chain H4</fullName>
    </recommendedName>
</protein>
<dbReference type="SMART" id="SM00327">
    <property type="entry name" value="VWA"/>
    <property type="match status" value="1"/>
</dbReference>
<dbReference type="InterPro" id="IPR002035">
    <property type="entry name" value="VWF_A"/>
</dbReference>
<evidence type="ECO:0000256" key="1">
    <source>
        <dbReference type="ARBA" id="ARBA00022729"/>
    </source>
</evidence>
<dbReference type="EMBL" id="JALNTZ010000004">
    <property type="protein sequence ID" value="KAJ3655082.1"/>
    <property type="molecule type" value="Genomic_DNA"/>
</dbReference>
<reference evidence="5" key="1">
    <citation type="journal article" date="2023" name="G3 (Bethesda)">
        <title>Whole genome assemblies of Zophobas morio and Tenebrio molitor.</title>
        <authorList>
            <person name="Kaur S."/>
            <person name="Stinson S.A."/>
            <person name="diCenzo G.C."/>
        </authorList>
    </citation>
    <scope>NUCLEOTIDE SEQUENCE</scope>
    <source>
        <strain evidence="5">QUZm001</strain>
    </source>
</reference>
<gene>
    <name evidence="5" type="ORF">Zmor_014224</name>
</gene>
<keyword evidence="6" id="KW-1185">Reference proteome</keyword>
<dbReference type="InterPro" id="IPR013694">
    <property type="entry name" value="VIT"/>
</dbReference>
<feature type="domain" description="VIT" evidence="4">
    <location>
        <begin position="64"/>
        <end position="193"/>
    </location>
</feature>
<evidence type="ECO:0000259" key="3">
    <source>
        <dbReference type="PROSITE" id="PS50234"/>
    </source>
</evidence>
<dbReference type="Proteomes" id="UP001168821">
    <property type="component" value="Unassembled WGS sequence"/>
</dbReference>
<dbReference type="GO" id="GO:0032991">
    <property type="term" value="C:protein-containing complex"/>
    <property type="evidence" value="ECO:0007669"/>
    <property type="project" value="UniProtKB-ARBA"/>
</dbReference>
<dbReference type="Pfam" id="PF13519">
    <property type="entry name" value="VWA_2"/>
    <property type="match status" value="1"/>
</dbReference>
<feature type="domain" description="VWFA" evidence="3">
    <location>
        <begin position="332"/>
        <end position="548"/>
    </location>
</feature>
<dbReference type="InterPro" id="IPR036465">
    <property type="entry name" value="vWFA_dom_sf"/>
</dbReference>
<dbReference type="PANTHER" id="PTHR10338:SF108">
    <property type="entry name" value="INTER-ALPHA-TRYPSIN INHIBITOR HEAVY CHAIN H4-LIKE PROTEIN"/>
    <property type="match status" value="1"/>
</dbReference>
<dbReference type="PROSITE" id="PS50234">
    <property type="entry name" value="VWFA"/>
    <property type="match status" value="1"/>
</dbReference>
<name>A0AA38IEF3_9CUCU</name>
<dbReference type="InterPro" id="IPR022700">
    <property type="entry name" value="CLIP"/>
</dbReference>
<comment type="caution">
    <text evidence="5">The sequence shown here is derived from an EMBL/GenBank/DDBJ whole genome shotgun (WGS) entry which is preliminary data.</text>
</comment>
<sequence>MWRCVDQSVLVVFGQCIPTHFRGGFVKMGTKLKFLFFLAICISVASGFSTDRNSLVVSATDDTTEAPNSKEDAAPVIPKIYEMRVNTNVSNRFAKTSVVSKVKNLAKSAQEATFAVVLPETAYISGFVMEINGKSYKAYVKEKEEAKQIYNEAIEHGQAAAHVEANARDSNRFTVSVNLEPQSKAIFTLTYEELLQRQNEQYEIVLNIHPGQPVKDLIVEVNIDESKPLKFVKSPPLRSGNEISKNDDDKLASLAEIVNINSTSAVVKFSPNIERQKQLATGLGTKEENGLAGQFVVQYDVERDQQGGEILLKDGYFVHFFAPSDIPPLPKEVVFILDTSGSMDGIRIKQLKEAMNSILTELKKEDLVNIVEFSSTVKVWNVPKVEVDYELGDDPWPSYTNPEIPKKNKTNQVLPPPYEATEENINKAKQVVEKLSAYGGTDIKSALEVGLKIIKKNREDKSNTHQPIIIFLTDGEPTVGETTPDKITSAISELNTGAIKSPIFSLSFGDGADRDFLQKISLKNLGFARHIYEAADASLQLQEFYKEISSPLLNDVSFKYVSNVTKLTKTRFPIFFYGSELVVAGSFTDEEFTPPTIHGNGFRGPIEWIPKVENPVGDLERLWAYLTIKQILEARDAAENKTEYTKKALDIALKYSFVTPVSSLVVVKPNDTSAVDTEDASKNSNNRPRFASTNYALGGGSFAGAPTLSFPSSAFAANSGFQQVSYSALGPAPVAPLQYEAESLSEDFEDTFVTTGDFTTVEPETDPFEEIKNKLPWLQDILSENGTLTVSSGDHQGNYTLASENQPVGKKCAATPVNGTAGVCTPLIQCPQVFPHLTDAQIFDKYFCPLDTYVGICCPGATENSP</sequence>
<accession>A0AA38IEF3</accession>
<dbReference type="SUPFAM" id="SSF53300">
    <property type="entry name" value="vWA-like"/>
    <property type="match status" value="1"/>
</dbReference>
<organism evidence="5 6">
    <name type="scientific">Zophobas morio</name>
    <dbReference type="NCBI Taxonomy" id="2755281"/>
    <lineage>
        <taxon>Eukaryota</taxon>
        <taxon>Metazoa</taxon>
        <taxon>Ecdysozoa</taxon>
        <taxon>Arthropoda</taxon>
        <taxon>Hexapoda</taxon>
        <taxon>Insecta</taxon>
        <taxon>Pterygota</taxon>
        <taxon>Neoptera</taxon>
        <taxon>Endopterygota</taxon>
        <taxon>Coleoptera</taxon>
        <taxon>Polyphaga</taxon>
        <taxon>Cucujiformia</taxon>
        <taxon>Tenebrionidae</taxon>
        <taxon>Zophobas</taxon>
    </lineage>
</organism>
<dbReference type="SMART" id="SM00680">
    <property type="entry name" value="CLIP"/>
    <property type="match status" value="1"/>
</dbReference>